<name>T0S3U5_SAPDV</name>
<dbReference type="GO" id="GO:0035735">
    <property type="term" value="P:intraciliary transport involved in cilium assembly"/>
    <property type="evidence" value="ECO:0007669"/>
    <property type="project" value="InterPro"/>
</dbReference>
<dbReference type="VEuPathDB" id="FungiDB:SDRG_03165"/>
<gene>
    <name evidence="3" type="ORF">SDRG_03165</name>
</gene>
<accession>T0S3U5</accession>
<feature type="compositionally biased region" description="Low complexity" evidence="2">
    <location>
        <begin position="67"/>
        <end position="84"/>
    </location>
</feature>
<dbReference type="Proteomes" id="UP000030762">
    <property type="component" value="Unassembled WGS sequence"/>
</dbReference>
<evidence type="ECO:0000256" key="2">
    <source>
        <dbReference type="SAM" id="MobiDB-lite"/>
    </source>
</evidence>
<keyword evidence="1" id="KW-0175">Coiled coil</keyword>
<dbReference type="RefSeq" id="XP_008607010.1">
    <property type="nucleotide sequence ID" value="XM_008608788.1"/>
</dbReference>
<dbReference type="InterPro" id="IPR030465">
    <property type="entry name" value="CEP131"/>
</dbReference>
<sequence length="631" mass="73280">MDDDRSSNNHDESALDELLLDDPAMTPPPHYSTAPLSSDEKRGSKHTIYDFLDEVEMKSVQQLQRTPSSPLLSSSNRMPPLSSSGRSSTDSNVYYNDIKEKLVTLNMELQDKTQTIALLQAARRKDKAKHTDMLDAAEAKFKALLKEQQLQAETDIEKHLDFEQTLVTDKSDLAAKCEALTTELRKLETRLASETAGFERQMKDAKERWAATEKTRRDQWMAKKTDEIKKSTIKALEPDVQAIMTKCKETIQKAQDAAAEEKRKLLLQFEKEKDEYMRRERDANDKKLIEAREKERSKLMFRLDAADAELQQQLSAQRRRLQEEAEKARDEMVAEVRQLKLMHAKELDETRAMERQRIEYDVQQLQRDKDEMAKRYDVDAANLRDKYQVDLDAMTKSMHATLRSEFELEKRRLEQDMIAARDAKIELILDKLQAETQRKVEAAEKRLTLHFEAETKEYQKKLRAATDMEVAWMDKNRDLFDKCAKLESDRENLKTKYHEQATGLQTAHERIARLQHLLDEERGRFSQDEAHRAHQLGQARDAAEAERQRLSAVVDDLHAKLDAVEVKYGRQLQELKSNHDDLLEKLHTRVRATVAKKDETIDALRDELHLAQVRLTKCEAIINDQRAQLIS</sequence>
<keyword evidence="4" id="KW-1185">Reference proteome</keyword>
<dbReference type="STRING" id="1156394.T0S3U5"/>
<dbReference type="InParanoid" id="T0S3U5"/>
<protein>
    <recommendedName>
        <fullName evidence="5">5-azacytidine-induced protein 1</fullName>
    </recommendedName>
</protein>
<evidence type="ECO:0000313" key="3">
    <source>
        <dbReference type="EMBL" id="EQC39738.1"/>
    </source>
</evidence>
<feature type="coiled-coil region" evidence="1">
    <location>
        <begin position="476"/>
        <end position="560"/>
    </location>
</feature>
<evidence type="ECO:0008006" key="5">
    <source>
        <dbReference type="Google" id="ProtNLM"/>
    </source>
</evidence>
<dbReference type="PANTHER" id="PTHR31540:SF1">
    <property type="entry name" value="CENTROSOMAL PROTEIN OF 131 KDA"/>
    <property type="match status" value="1"/>
</dbReference>
<evidence type="ECO:0000313" key="4">
    <source>
        <dbReference type="Proteomes" id="UP000030762"/>
    </source>
</evidence>
<evidence type="ECO:0000256" key="1">
    <source>
        <dbReference type="SAM" id="Coils"/>
    </source>
</evidence>
<dbReference type="EMBL" id="JH767138">
    <property type="protein sequence ID" value="EQC39738.1"/>
    <property type="molecule type" value="Genomic_DNA"/>
</dbReference>
<dbReference type="GeneID" id="19943892"/>
<organism evidence="3 4">
    <name type="scientific">Saprolegnia diclina (strain VS20)</name>
    <dbReference type="NCBI Taxonomy" id="1156394"/>
    <lineage>
        <taxon>Eukaryota</taxon>
        <taxon>Sar</taxon>
        <taxon>Stramenopiles</taxon>
        <taxon>Oomycota</taxon>
        <taxon>Saprolegniomycetes</taxon>
        <taxon>Saprolegniales</taxon>
        <taxon>Saprolegniaceae</taxon>
        <taxon>Saprolegnia</taxon>
    </lineage>
</organism>
<dbReference type="GO" id="GO:0005929">
    <property type="term" value="C:cilium"/>
    <property type="evidence" value="ECO:0007669"/>
    <property type="project" value="GOC"/>
</dbReference>
<feature type="coiled-coil region" evidence="1">
    <location>
        <begin position="95"/>
        <end position="190"/>
    </location>
</feature>
<reference evidence="3 4" key="1">
    <citation type="submission" date="2012-04" db="EMBL/GenBank/DDBJ databases">
        <title>The Genome Sequence of Saprolegnia declina VS20.</title>
        <authorList>
            <consortium name="The Broad Institute Genome Sequencing Platform"/>
            <person name="Russ C."/>
            <person name="Nusbaum C."/>
            <person name="Tyler B."/>
            <person name="van West P."/>
            <person name="Dieguez-Uribeondo J."/>
            <person name="de Bruijn I."/>
            <person name="Tripathy S."/>
            <person name="Jiang R."/>
            <person name="Young S.K."/>
            <person name="Zeng Q."/>
            <person name="Gargeya S."/>
            <person name="Fitzgerald M."/>
            <person name="Haas B."/>
            <person name="Abouelleil A."/>
            <person name="Alvarado L."/>
            <person name="Arachchi H.M."/>
            <person name="Berlin A."/>
            <person name="Chapman S.B."/>
            <person name="Goldberg J."/>
            <person name="Griggs A."/>
            <person name="Gujja S."/>
            <person name="Hansen M."/>
            <person name="Howarth C."/>
            <person name="Imamovic A."/>
            <person name="Larimer J."/>
            <person name="McCowen C."/>
            <person name="Montmayeur A."/>
            <person name="Murphy C."/>
            <person name="Neiman D."/>
            <person name="Pearson M."/>
            <person name="Priest M."/>
            <person name="Roberts A."/>
            <person name="Saif S."/>
            <person name="Shea T."/>
            <person name="Sisk P."/>
            <person name="Sykes S."/>
            <person name="Wortman J."/>
            <person name="Nusbaum C."/>
            <person name="Birren B."/>
        </authorList>
    </citation>
    <scope>NUCLEOTIDE SEQUENCE [LARGE SCALE GENOMIC DNA]</scope>
    <source>
        <strain evidence="3 4">VS20</strain>
    </source>
</reference>
<feature type="coiled-coil region" evidence="1">
    <location>
        <begin position="244"/>
        <end position="375"/>
    </location>
</feature>
<feature type="region of interest" description="Disordered" evidence="2">
    <location>
        <begin position="1"/>
        <end position="47"/>
    </location>
</feature>
<feature type="region of interest" description="Disordered" evidence="2">
    <location>
        <begin position="59"/>
        <end position="90"/>
    </location>
</feature>
<dbReference type="AlphaFoldDB" id="T0S3U5"/>
<feature type="compositionally biased region" description="Basic and acidic residues" evidence="2">
    <location>
        <begin position="1"/>
        <end position="13"/>
    </location>
</feature>
<dbReference type="OMA" id="RCEHLEK"/>
<dbReference type="PANTHER" id="PTHR31540">
    <property type="entry name" value="CENTROSOMAL PROTEIN OF 131 KDA"/>
    <property type="match status" value="1"/>
</dbReference>
<dbReference type="OrthoDB" id="197735at2759"/>
<proteinExistence type="predicted"/>
<dbReference type="eggNOG" id="ENOG502QT0Q">
    <property type="taxonomic scope" value="Eukaryota"/>
</dbReference>